<evidence type="ECO:0000313" key="2">
    <source>
        <dbReference type="EMBL" id="RIB08230.1"/>
    </source>
</evidence>
<organism evidence="2 3">
    <name type="scientific">Gigaspora rosea</name>
    <dbReference type="NCBI Taxonomy" id="44941"/>
    <lineage>
        <taxon>Eukaryota</taxon>
        <taxon>Fungi</taxon>
        <taxon>Fungi incertae sedis</taxon>
        <taxon>Mucoromycota</taxon>
        <taxon>Glomeromycotina</taxon>
        <taxon>Glomeromycetes</taxon>
        <taxon>Diversisporales</taxon>
        <taxon>Gigasporaceae</taxon>
        <taxon>Gigaspora</taxon>
    </lineage>
</organism>
<keyword evidence="3" id="KW-1185">Reference proteome</keyword>
<proteinExistence type="predicted"/>
<dbReference type="EMBL" id="QKWP01001535">
    <property type="protein sequence ID" value="RIB08230.1"/>
    <property type="molecule type" value="Genomic_DNA"/>
</dbReference>
<feature type="signal peptide" evidence="1">
    <location>
        <begin position="1"/>
        <end position="18"/>
    </location>
</feature>
<gene>
    <name evidence="2" type="ORF">C2G38_2212176</name>
</gene>
<keyword evidence="1" id="KW-0732">Signal</keyword>
<evidence type="ECO:0000313" key="3">
    <source>
        <dbReference type="Proteomes" id="UP000266673"/>
    </source>
</evidence>
<name>A0A397UDK3_9GLOM</name>
<evidence type="ECO:0000256" key="1">
    <source>
        <dbReference type="SAM" id="SignalP"/>
    </source>
</evidence>
<protein>
    <submittedName>
        <fullName evidence="2">Uncharacterized protein</fullName>
    </submittedName>
</protein>
<feature type="chain" id="PRO_5017178928" evidence="1">
    <location>
        <begin position="19"/>
        <end position="80"/>
    </location>
</feature>
<sequence length="80" mass="9104">MTSHVALLVAITSTLLYHTEFPVSLVRPDNISVFKSSETLVDAGVKTNSCNEVDFEDEDWLDDNTRIENKEHKKDLQPKK</sequence>
<comment type="caution">
    <text evidence="2">The sequence shown here is derived from an EMBL/GenBank/DDBJ whole genome shotgun (WGS) entry which is preliminary data.</text>
</comment>
<accession>A0A397UDK3</accession>
<dbReference type="Proteomes" id="UP000266673">
    <property type="component" value="Unassembled WGS sequence"/>
</dbReference>
<reference evidence="2 3" key="1">
    <citation type="submission" date="2018-06" db="EMBL/GenBank/DDBJ databases">
        <title>Comparative genomics reveals the genomic features of Rhizophagus irregularis, R. cerebriforme, R. diaphanum and Gigaspora rosea, and their symbiotic lifestyle signature.</title>
        <authorList>
            <person name="Morin E."/>
            <person name="San Clemente H."/>
            <person name="Chen E.C.H."/>
            <person name="De La Providencia I."/>
            <person name="Hainaut M."/>
            <person name="Kuo A."/>
            <person name="Kohler A."/>
            <person name="Murat C."/>
            <person name="Tang N."/>
            <person name="Roy S."/>
            <person name="Loubradou J."/>
            <person name="Henrissat B."/>
            <person name="Grigoriev I.V."/>
            <person name="Corradi N."/>
            <person name="Roux C."/>
            <person name="Martin F.M."/>
        </authorList>
    </citation>
    <scope>NUCLEOTIDE SEQUENCE [LARGE SCALE GENOMIC DNA]</scope>
    <source>
        <strain evidence="2 3">DAOM 194757</strain>
    </source>
</reference>
<dbReference type="AlphaFoldDB" id="A0A397UDK3"/>